<protein>
    <recommendedName>
        <fullName evidence="2">thioredoxin-dependent peroxiredoxin</fullName>
        <ecNumber evidence="2">1.11.1.24</ecNumber>
    </recommendedName>
    <alternativeName>
        <fullName evidence="10">Bacterioferritin comigratory protein</fullName>
    </alternativeName>
    <alternativeName>
        <fullName evidence="8">Thioredoxin peroxidase</fullName>
    </alternativeName>
</protein>
<proteinExistence type="inferred from homology"/>
<dbReference type="EMBL" id="CP017708">
    <property type="protein sequence ID" value="AOY82323.1"/>
    <property type="molecule type" value="Genomic_DNA"/>
</dbReference>
<dbReference type="EC" id="1.11.1.24" evidence="2"/>
<dbReference type="GO" id="GO:0034599">
    <property type="term" value="P:cellular response to oxidative stress"/>
    <property type="evidence" value="ECO:0007669"/>
    <property type="project" value="TreeGrafter"/>
</dbReference>
<dbReference type="GO" id="GO:0005737">
    <property type="term" value="C:cytoplasm"/>
    <property type="evidence" value="ECO:0007669"/>
    <property type="project" value="TreeGrafter"/>
</dbReference>
<dbReference type="InterPro" id="IPR000866">
    <property type="entry name" value="AhpC/TSA"/>
</dbReference>
<evidence type="ECO:0000313" key="14">
    <source>
        <dbReference type="Proteomes" id="UP000176944"/>
    </source>
</evidence>
<evidence type="ECO:0000256" key="2">
    <source>
        <dbReference type="ARBA" id="ARBA00013017"/>
    </source>
</evidence>
<keyword evidence="6" id="KW-1015">Disulfide bond</keyword>
<keyword evidence="3" id="KW-0575">Peroxidase</keyword>
<dbReference type="InterPro" id="IPR036249">
    <property type="entry name" value="Thioredoxin-like_sf"/>
</dbReference>
<comment type="similarity">
    <text evidence="9">Belongs to the peroxiredoxin family. BCP/PrxQ subfamily.</text>
</comment>
<dbReference type="PANTHER" id="PTHR42801:SF7">
    <property type="entry name" value="SLL1159 PROTEIN"/>
    <property type="match status" value="1"/>
</dbReference>
<dbReference type="AlphaFoldDB" id="A0A1D9G412"/>
<evidence type="ECO:0000259" key="12">
    <source>
        <dbReference type="PROSITE" id="PS51352"/>
    </source>
</evidence>
<keyword evidence="7" id="KW-0676">Redox-active center</keyword>
<dbReference type="InterPro" id="IPR050924">
    <property type="entry name" value="Peroxiredoxin_BCP/PrxQ"/>
</dbReference>
<evidence type="ECO:0000256" key="6">
    <source>
        <dbReference type="ARBA" id="ARBA00023157"/>
    </source>
</evidence>
<evidence type="ECO:0000256" key="3">
    <source>
        <dbReference type="ARBA" id="ARBA00022559"/>
    </source>
</evidence>
<dbReference type="GO" id="GO:0008379">
    <property type="term" value="F:thioredoxin peroxidase activity"/>
    <property type="evidence" value="ECO:0007669"/>
    <property type="project" value="TreeGrafter"/>
</dbReference>
<dbReference type="Gene3D" id="3.40.30.10">
    <property type="entry name" value="Glutaredoxin"/>
    <property type="match status" value="1"/>
</dbReference>
<dbReference type="Proteomes" id="UP000176944">
    <property type="component" value="Chromosome"/>
</dbReference>
<keyword evidence="4" id="KW-0049">Antioxidant</keyword>
<gene>
    <name evidence="13" type="ORF">BJP36_22880</name>
</gene>
<organism evidence="13 14">
    <name type="scientific">Moorena producens (strain JHB)</name>
    <dbReference type="NCBI Taxonomy" id="1454205"/>
    <lineage>
        <taxon>Bacteria</taxon>
        <taxon>Bacillati</taxon>
        <taxon>Cyanobacteriota</taxon>
        <taxon>Cyanophyceae</taxon>
        <taxon>Coleofasciculales</taxon>
        <taxon>Coleofasciculaceae</taxon>
        <taxon>Moorena</taxon>
    </lineage>
</organism>
<evidence type="ECO:0000313" key="13">
    <source>
        <dbReference type="EMBL" id="AOY82323.1"/>
    </source>
</evidence>
<comment type="function">
    <text evidence="1">Thiol-specific peroxidase that catalyzes the reduction of hydrogen peroxide and organic hydroperoxides to water and alcohols, respectively. Plays a role in cell protection against oxidative stress by detoxifying peroxides and as sensor of hydrogen peroxide-mediated signaling events.</text>
</comment>
<sequence length="218" mass="23836">MTLTQDLINLNTQLRAKQPEEAKAIMAKAGEDLANSGIVDNSLNVGDKVPNFTLPNAVGKLVEWQELLATGAVVISFYRGQWCPYCNLELRALQQILPQIQKLGATLVAISPQTPDNSLSTTEKNHLTFEVLSDVGNKIAKEFGLVFTVPEELRPVYQTFGIDLPAHNGDDTFELPIAATYVINSNGTITHAFVDLDYTKRLDPEEIVSALQTLAVAV</sequence>
<accession>A0A1D9G412</accession>
<evidence type="ECO:0000256" key="9">
    <source>
        <dbReference type="ARBA" id="ARBA00038489"/>
    </source>
</evidence>
<evidence type="ECO:0000256" key="5">
    <source>
        <dbReference type="ARBA" id="ARBA00023002"/>
    </source>
</evidence>
<dbReference type="GO" id="GO:0045454">
    <property type="term" value="P:cell redox homeostasis"/>
    <property type="evidence" value="ECO:0007669"/>
    <property type="project" value="TreeGrafter"/>
</dbReference>
<name>A0A1D9G412_MOOP1</name>
<dbReference type="CDD" id="cd02970">
    <property type="entry name" value="PRX_like2"/>
    <property type="match status" value="1"/>
</dbReference>
<reference evidence="14" key="1">
    <citation type="submission" date="2016-10" db="EMBL/GenBank/DDBJ databases">
        <title>Comparative genomics uncovers the prolific and rare metabolic potential of the cyanobacterial genus Moorea.</title>
        <authorList>
            <person name="Leao T."/>
            <person name="Castelao G."/>
            <person name="Korobeynikov A."/>
            <person name="Monroe E.A."/>
            <person name="Podell S."/>
            <person name="Glukhov E."/>
            <person name="Allen E."/>
            <person name="Gerwick W.H."/>
            <person name="Gerwick L."/>
        </authorList>
    </citation>
    <scope>NUCLEOTIDE SEQUENCE [LARGE SCALE GENOMIC DNA]</scope>
    <source>
        <strain evidence="14">JHB</strain>
    </source>
</reference>
<comment type="catalytic activity">
    <reaction evidence="11">
        <text>a hydroperoxide + [thioredoxin]-dithiol = an alcohol + [thioredoxin]-disulfide + H2O</text>
        <dbReference type="Rhea" id="RHEA:62620"/>
        <dbReference type="Rhea" id="RHEA-COMP:10698"/>
        <dbReference type="Rhea" id="RHEA-COMP:10700"/>
        <dbReference type="ChEBI" id="CHEBI:15377"/>
        <dbReference type="ChEBI" id="CHEBI:29950"/>
        <dbReference type="ChEBI" id="CHEBI:30879"/>
        <dbReference type="ChEBI" id="CHEBI:35924"/>
        <dbReference type="ChEBI" id="CHEBI:50058"/>
        <dbReference type="EC" id="1.11.1.24"/>
    </reaction>
</comment>
<evidence type="ECO:0000256" key="1">
    <source>
        <dbReference type="ARBA" id="ARBA00003330"/>
    </source>
</evidence>
<keyword evidence="5" id="KW-0560">Oxidoreductase</keyword>
<dbReference type="SUPFAM" id="SSF52833">
    <property type="entry name" value="Thioredoxin-like"/>
    <property type="match status" value="1"/>
</dbReference>
<evidence type="ECO:0000256" key="10">
    <source>
        <dbReference type="ARBA" id="ARBA00041373"/>
    </source>
</evidence>
<evidence type="ECO:0000256" key="11">
    <source>
        <dbReference type="ARBA" id="ARBA00049091"/>
    </source>
</evidence>
<evidence type="ECO:0000256" key="8">
    <source>
        <dbReference type="ARBA" id="ARBA00032824"/>
    </source>
</evidence>
<dbReference type="PANTHER" id="PTHR42801">
    <property type="entry name" value="THIOREDOXIN-DEPENDENT PEROXIDE REDUCTASE"/>
    <property type="match status" value="1"/>
</dbReference>
<dbReference type="PROSITE" id="PS51352">
    <property type="entry name" value="THIOREDOXIN_2"/>
    <property type="match status" value="1"/>
</dbReference>
<evidence type="ECO:0000256" key="7">
    <source>
        <dbReference type="ARBA" id="ARBA00023284"/>
    </source>
</evidence>
<dbReference type="Pfam" id="PF00578">
    <property type="entry name" value="AhpC-TSA"/>
    <property type="match status" value="1"/>
</dbReference>
<evidence type="ECO:0000256" key="4">
    <source>
        <dbReference type="ARBA" id="ARBA00022862"/>
    </source>
</evidence>
<dbReference type="InterPro" id="IPR013766">
    <property type="entry name" value="Thioredoxin_domain"/>
</dbReference>
<feature type="domain" description="Thioredoxin" evidence="12">
    <location>
        <begin position="43"/>
        <end position="216"/>
    </location>
</feature>